<protein>
    <submittedName>
        <fullName evidence="8">Acetoacetate--CoA ligase</fullName>
        <ecNumber evidence="8">6.2.1.16</ecNumber>
    </submittedName>
</protein>
<dbReference type="InterPro" id="IPR032387">
    <property type="entry name" value="ACAS_N"/>
</dbReference>
<dbReference type="Proteomes" id="UP001231924">
    <property type="component" value="Unassembled WGS sequence"/>
</dbReference>
<name>A0ABT7M675_9PSEU</name>
<dbReference type="PROSITE" id="PS00455">
    <property type="entry name" value="AMP_BINDING"/>
    <property type="match status" value="1"/>
</dbReference>
<feature type="domain" description="AMP-dependent synthetase/ligase" evidence="6">
    <location>
        <begin position="99"/>
        <end position="463"/>
    </location>
</feature>
<dbReference type="InterPro" id="IPR000873">
    <property type="entry name" value="AMP-dep_synth/lig_dom"/>
</dbReference>
<dbReference type="Pfam" id="PF00501">
    <property type="entry name" value="AMP-binding"/>
    <property type="match status" value="1"/>
</dbReference>
<feature type="domain" description="Acetyl-coenzyme A synthetase N-terminal" evidence="7">
    <location>
        <begin position="40"/>
        <end position="92"/>
    </location>
</feature>
<feature type="region of interest" description="Disordered" evidence="5">
    <location>
        <begin position="1"/>
        <end position="20"/>
    </location>
</feature>
<dbReference type="SUPFAM" id="SSF56801">
    <property type="entry name" value="Acetyl-CoA synthetase-like"/>
    <property type="match status" value="1"/>
</dbReference>
<organism evidence="8 9">
    <name type="scientific">Actinomycetospora termitidis</name>
    <dbReference type="NCBI Taxonomy" id="3053470"/>
    <lineage>
        <taxon>Bacteria</taxon>
        <taxon>Bacillati</taxon>
        <taxon>Actinomycetota</taxon>
        <taxon>Actinomycetes</taxon>
        <taxon>Pseudonocardiales</taxon>
        <taxon>Pseudonocardiaceae</taxon>
        <taxon>Actinomycetospora</taxon>
    </lineage>
</organism>
<keyword evidence="4" id="KW-0067">ATP-binding</keyword>
<dbReference type="GO" id="GO:0030729">
    <property type="term" value="F:acetoacetate-CoA ligase activity"/>
    <property type="evidence" value="ECO:0007669"/>
    <property type="project" value="UniProtKB-EC"/>
</dbReference>
<dbReference type="EMBL" id="JASVWF010000002">
    <property type="protein sequence ID" value="MDL5156151.1"/>
    <property type="molecule type" value="Genomic_DNA"/>
</dbReference>
<dbReference type="InterPro" id="IPR005914">
    <property type="entry name" value="Acac_CoA_synth"/>
</dbReference>
<dbReference type="EC" id="6.2.1.16" evidence="8"/>
<dbReference type="InterPro" id="IPR045851">
    <property type="entry name" value="AMP-bd_C_sf"/>
</dbReference>
<dbReference type="Pfam" id="PF16177">
    <property type="entry name" value="ACAS_N"/>
    <property type="match status" value="1"/>
</dbReference>
<dbReference type="RefSeq" id="WP_286052399.1">
    <property type="nucleotide sequence ID" value="NZ_JASVWF010000002.1"/>
</dbReference>
<dbReference type="NCBIfam" id="NF002937">
    <property type="entry name" value="PRK03584.1"/>
    <property type="match status" value="1"/>
</dbReference>
<dbReference type="PANTHER" id="PTHR42921:SF1">
    <property type="entry name" value="ACETOACETYL-COA SYNTHETASE"/>
    <property type="match status" value="1"/>
</dbReference>
<dbReference type="InterPro" id="IPR020845">
    <property type="entry name" value="AMP-binding_CS"/>
</dbReference>
<evidence type="ECO:0000259" key="7">
    <source>
        <dbReference type="Pfam" id="PF16177"/>
    </source>
</evidence>
<keyword evidence="2 8" id="KW-0436">Ligase</keyword>
<evidence type="ECO:0000313" key="8">
    <source>
        <dbReference type="EMBL" id="MDL5156151.1"/>
    </source>
</evidence>
<evidence type="ECO:0000256" key="1">
    <source>
        <dbReference type="ARBA" id="ARBA00006432"/>
    </source>
</evidence>
<evidence type="ECO:0000259" key="6">
    <source>
        <dbReference type="Pfam" id="PF00501"/>
    </source>
</evidence>
<evidence type="ECO:0000256" key="3">
    <source>
        <dbReference type="ARBA" id="ARBA00022741"/>
    </source>
</evidence>
<dbReference type="InterPro" id="IPR042099">
    <property type="entry name" value="ANL_N_sf"/>
</dbReference>
<comment type="caution">
    <text evidence="8">The sequence shown here is derived from an EMBL/GenBank/DDBJ whole genome shotgun (WGS) entry which is preliminary data.</text>
</comment>
<proteinExistence type="inferred from homology"/>
<evidence type="ECO:0000256" key="5">
    <source>
        <dbReference type="SAM" id="MobiDB-lite"/>
    </source>
</evidence>
<dbReference type="Gene3D" id="3.30.300.30">
    <property type="match status" value="1"/>
</dbReference>
<dbReference type="PANTHER" id="PTHR42921">
    <property type="entry name" value="ACETOACETYL-COA SYNTHETASE"/>
    <property type="match status" value="1"/>
</dbReference>
<evidence type="ECO:0000313" key="9">
    <source>
        <dbReference type="Proteomes" id="UP001231924"/>
    </source>
</evidence>
<comment type="similarity">
    <text evidence="1">Belongs to the ATP-dependent AMP-binding enzyme family.</text>
</comment>
<accession>A0ABT7M675</accession>
<dbReference type="Gene3D" id="3.40.50.12780">
    <property type="entry name" value="N-terminal domain of ligase-like"/>
    <property type="match status" value="1"/>
</dbReference>
<keyword evidence="9" id="KW-1185">Reference proteome</keyword>
<keyword evidence="3" id="KW-0547">Nucleotide-binding</keyword>
<sequence length="651" mass="70937">MSAPDAPTLMRPPSSPDGTGLGAFREYLSSSRGLEFDDFRALWRWSVDEPEAFWGSIWDHFGVVGTYDRVLGSSEMPGAEWFPGARVNYAEHMLGTAEDTDRTAIIARSQSREPVELTYGELRDQVARARAGLVRLGVGEGDRVVGYLPHVPETIVVFLAAASLGAIWAACAPEFGARSVVDRLGQLEPTVLLAVASYRYGTKDVDQRDELATIRAGLPSVRHVIALDYGPHPVPDAMAWDDLLAESGPLEFAPVPFEHPLYVLFSSGTTGLPKAIVHGHGGILLEHLRLFALHFDIRPGDRTLWFTTTAWAMWNITISVLLHRGAIVLLDGNPLWPDLEAQWRLAAETGVTLLGTSPGYLMACRKAGVVPQRWPELRQVGTTGAPLPPEAFDWVYEHLGPDLVLNPFSGGTDVCSGFVGGGTWQPVYRGEMSGPGLGHDVAAFDEDGNPVVEQLGELVVRAPMPSMPVGFWNDPDGERYREAYFDVYPGIWRHGDWVRFTERGSCVITGRSDATLNRGGVRLGTAEFYDVVEDMPEVTDSLVVHLEDDDGGSGELLLFVALEAGAALDDDLRSRIAAGLRRNLSPRHVPDLIAAVPAVPRTLTGKKLERPIKQVLRGRPVEEVISPDAVAGADAVPAFRDAYQVAPPREQ</sequence>
<dbReference type="NCBIfam" id="TIGR01217">
    <property type="entry name" value="ac_ac_CoA_syn"/>
    <property type="match status" value="1"/>
</dbReference>
<reference evidence="8 9" key="1">
    <citation type="submission" date="2023-06" db="EMBL/GenBank/DDBJ databases">
        <title>Actinomycetospora Odt1-22.</title>
        <authorList>
            <person name="Supong K."/>
        </authorList>
    </citation>
    <scope>NUCLEOTIDE SEQUENCE [LARGE SCALE GENOMIC DNA]</scope>
    <source>
        <strain evidence="8 9">Odt1-22</strain>
    </source>
</reference>
<gene>
    <name evidence="8" type="ORF">QRT03_09305</name>
</gene>
<evidence type="ECO:0000256" key="2">
    <source>
        <dbReference type="ARBA" id="ARBA00022598"/>
    </source>
</evidence>
<evidence type="ECO:0000256" key="4">
    <source>
        <dbReference type="ARBA" id="ARBA00022840"/>
    </source>
</evidence>